<dbReference type="InterPro" id="IPR036869">
    <property type="entry name" value="J_dom_sf"/>
</dbReference>
<accession>A0A151Z9Y7</accession>
<feature type="region of interest" description="Disordered" evidence="1">
    <location>
        <begin position="275"/>
        <end position="608"/>
    </location>
</feature>
<feature type="compositionally biased region" description="Low complexity" evidence="1">
    <location>
        <begin position="566"/>
        <end position="590"/>
    </location>
</feature>
<dbReference type="PANTHER" id="PTHR23172:SF19">
    <property type="entry name" value="J DOMAIN-CONTAINING PROTEIN"/>
    <property type="match status" value="1"/>
</dbReference>
<name>A0A151Z9Y7_TIELA</name>
<dbReference type="InParanoid" id="A0A151Z9Y7"/>
<dbReference type="OrthoDB" id="1717591at2759"/>
<evidence type="ECO:0000313" key="3">
    <source>
        <dbReference type="EMBL" id="KYQ90768.1"/>
    </source>
</evidence>
<organism evidence="3 4">
    <name type="scientific">Tieghemostelium lacteum</name>
    <name type="common">Slime mold</name>
    <name type="synonym">Dictyostelium lacteum</name>
    <dbReference type="NCBI Taxonomy" id="361077"/>
    <lineage>
        <taxon>Eukaryota</taxon>
        <taxon>Amoebozoa</taxon>
        <taxon>Evosea</taxon>
        <taxon>Eumycetozoa</taxon>
        <taxon>Dictyostelia</taxon>
        <taxon>Dictyosteliales</taxon>
        <taxon>Raperosteliaceae</taxon>
        <taxon>Tieghemostelium</taxon>
    </lineage>
</organism>
<evidence type="ECO:0000313" key="4">
    <source>
        <dbReference type="Proteomes" id="UP000076078"/>
    </source>
</evidence>
<dbReference type="GO" id="GO:0030276">
    <property type="term" value="F:clathrin binding"/>
    <property type="evidence" value="ECO:0007669"/>
    <property type="project" value="TreeGrafter"/>
</dbReference>
<dbReference type="PROSITE" id="PS50076">
    <property type="entry name" value="DNAJ_2"/>
    <property type="match status" value="1"/>
</dbReference>
<dbReference type="EMBL" id="LODT01000037">
    <property type="protein sequence ID" value="KYQ90768.1"/>
    <property type="molecule type" value="Genomic_DNA"/>
</dbReference>
<dbReference type="GO" id="GO:0031982">
    <property type="term" value="C:vesicle"/>
    <property type="evidence" value="ECO:0007669"/>
    <property type="project" value="TreeGrafter"/>
</dbReference>
<comment type="caution">
    <text evidence="3">The sequence shown here is derived from an EMBL/GenBank/DDBJ whole genome shotgun (WGS) entry which is preliminary data.</text>
</comment>
<feature type="compositionally biased region" description="Polar residues" evidence="1">
    <location>
        <begin position="427"/>
        <end position="444"/>
    </location>
</feature>
<feature type="compositionally biased region" description="Low complexity" evidence="1">
    <location>
        <begin position="346"/>
        <end position="365"/>
    </location>
</feature>
<reference evidence="3 4" key="1">
    <citation type="submission" date="2015-12" db="EMBL/GenBank/DDBJ databases">
        <title>Dictyostelia acquired genes for synthesis and detection of signals that induce cell-type specialization by lateral gene transfer from prokaryotes.</title>
        <authorList>
            <person name="Gloeckner G."/>
            <person name="Schaap P."/>
        </authorList>
    </citation>
    <scope>NUCLEOTIDE SEQUENCE [LARGE SCALE GENOMIC DNA]</scope>
    <source>
        <strain evidence="3 4">TK</strain>
    </source>
</reference>
<dbReference type="SUPFAM" id="SSF46565">
    <property type="entry name" value="Chaperone J-domain"/>
    <property type="match status" value="1"/>
</dbReference>
<feature type="compositionally biased region" description="Low complexity" evidence="1">
    <location>
        <begin position="283"/>
        <end position="320"/>
    </location>
</feature>
<feature type="compositionally biased region" description="Polar residues" evidence="1">
    <location>
        <begin position="328"/>
        <end position="345"/>
    </location>
</feature>
<dbReference type="SUPFAM" id="SSF103657">
    <property type="entry name" value="BAR/IMD domain-like"/>
    <property type="match status" value="1"/>
</dbReference>
<dbReference type="Gene3D" id="1.20.1270.60">
    <property type="entry name" value="Arfaptin homology (AH) domain/BAR domain"/>
    <property type="match status" value="1"/>
</dbReference>
<dbReference type="OMA" id="MIAQRIF"/>
<dbReference type="InterPro" id="IPR027267">
    <property type="entry name" value="AH/BAR_dom_sf"/>
</dbReference>
<feature type="compositionally biased region" description="Low complexity" evidence="1">
    <location>
        <begin position="390"/>
        <end position="407"/>
    </location>
</feature>
<dbReference type="Gene3D" id="1.10.287.110">
    <property type="entry name" value="DnaJ domain"/>
    <property type="match status" value="1"/>
</dbReference>
<dbReference type="GO" id="GO:0005737">
    <property type="term" value="C:cytoplasm"/>
    <property type="evidence" value="ECO:0007669"/>
    <property type="project" value="TreeGrafter"/>
</dbReference>
<dbReference type="STRING" id="361077.A0A151Z9Y7"/>
<keyword evidence="4" id="KW-1185">Reference proteome</keyword>
<gene>
    <name evidence="3" type="ORF">DLAC_09407</name>
</gene>
<dbReference type="FunCoup" id="A0A151Z9Y7">
    <property type="interactions" value="92"/>
</dbReference>
<feature type="compositionally biased region" description="Polar residues" evidence="1">
    <location>
        <begin position="591"/>
        <end position="606"/>
    </location>
</feature>
<feature type="domain" description="J" evidence="2">
    <location>
        <begin position="654"/>
        <end position="716"/>
    </location>
</feature>
<proteinExistence type="predicted"/>
<dbReference type="AlphaFoldDB" id="A0A151Z9Y7"/>
<dbReference type="InterPro" id="IPR001623">
    <property type="entry name" value="DnaJ_domain"/>
</dbReference>
<dbReference type="PANTHER" id="PTHR23172">
    <property type="entry name" value="AUXILIN/CYCLIN G-ASSOCIATED KINASE-RELATED"/>
    <property type="match status" value="1"/>
</dbReference>
<evidence type="ECO:0000259" key="2">
    <source>
        <dbReference type="PROSITE" id="PS50076"/>
    </source>
</evidence>
<dbReference type="Proteomes" id="UP000076078">
    <property type="component" value="Unassembled WGS sequence"/>
</dbReference>
<sequence length="720" mass="81254">MESFTEKIFELQRKATQSVMQKMGVFETTHDEQFDNTFGNFKRLGEFLGHLEDQTKQSLNSMEKMCINNNALATSLCNFVLSEMSSDDPEFSTGLLNKYFLKTAASSARTSTADIQKEADARKSKFQDSVQRLYDGLGTIGHENMKTALDSIDYQVLNPIKKDQEFNKITKQLIDKKKKVTLDYDSIKKSSEMEKVRLAKEEYEMISKKTASHLQNRSFIRCKLIIHSIVTMIQQFCVFFESNSVLLDGLITFIEPLLSSYQLNDEQLSDLFVLKKPTPTQPTPLNNSNNNNSHSNNNNKFNSSNNSSAGSSPYSPPSYNEHIKSHPIPNNNGIDPNSYGQFPNMSTQSPHSSSYTSSPSTTTSSEDNSPQPVRKQPEPKLFSVWDEDSTSTTTTTTTTTATTTADTNQKSNQTPKKSDDDWMYHSTPKTSTNGSTGINMSNDSNWEDPLIPEKKQASQQPTPSSTPQTPQNTFNNHFRNFNTGSNGMSNNNNSTPNMNNGNYMNQQPKFPQQNQYQNFNQQQQTPQQQTPQQQTPQQQTPQQQKPKSGYENIFGDFDFTPPPNSKNPSHNSSSSNNSNSNSTGSNGFNSTYFMPQQPSVTTTASQHIDDSQYHRQAIEPIISDKIKKWSEKNGRKNNLRILLSTLHEVLWEDAGWEKIGIGAMVAPVQVKKVYRKAIMVVHPDKVHNGTIEQKMIAQRIFESLRESFEVFKVDLEPNSN</sequence>
<evidence type="ECO:0000256" key="1">
    <source>
        <dbReference type="SAM" id="MobiDB-lite"/>
    </source>
</evidence>
<protein>
    <submittedName>
        <fullName evidence="3">DNAJ heat shock N-terminal domain-containing protein</fullName>
    </submittedName>
</protein>
<dbReference type="GO" id="GO:0072583">
    <property type="term" value="P:clathrin-dependent endocytosis"/>
    <property type="evidence" value="ECO:0007669"/>
    <property type="project" value="TreeGrafter"/>
</dbReference>
<feature type="compositionally biased region" description="Low complexity" evidence="1">
    <location>
        <begin position="458"/>
        <end position="546"/>
    </location>
</feature>
<dbReference type="GO" id="GO:0072318">
    <property type="term" value="P:clathrin coat disassembly"/>
    <property type="evidence" value="ECO:0007669"/>
    <property type="project" value="TreeGrafter"/>
</dbReference>
<keyword evidence="3" id="KW-0346">Stress response</keyword>